<gene>
    <name evidence="3" type="ORF">MNBD_CHLOROFLEXI01-5169</name>
</gene>
<name>A0A3B0UK73_9ZZZZ</name>
<sequence>MTTPTPPSSRPLEPQQRAIVIGASSGIGAALVRELAHSGYSVAAVARREAKLQELSDSVNTAVVGGSVATYSHNVTNFDEIPTLFQTIVQQLGGLDLIIYNAGVQPPVTVDEYNFDKDRQMIEVNLLGAIAWLNQAALRFERAGQGKIVGIGSIAGDRGRIGSPVYNTSKAGLATYLEALRNRLTRHGVSVTTVKPGYVQTALLENVSKPFWVISSQEAAVQIHKAIQRRKQTIYVPARWGLVGLIIKHIPSFIFRRLSF</sequence>
<dbReference type="PROSITE" id="PS00061">
    <property type="entry name" value="ADH_SHORT"/>
    <property type="match status" value="1"/>
</dbReference>
<proteinExistence type="inferred from homology"/>
<dbReference type="PRINTS" id="PR00080">
    <property type="entry name" value="SDRFAMILY"/>
</dbReference>
<dbReference type="AlphaFoldDB" id="A0A3B0UK73"/>
<dbReference type="EMBL" id="UOEU01000162">
    <property type="protein sequence ID" value="VAW31118.1"/>
    <property type="molecule type" value="Genomic_DNA"/>
</dbReference>
<organism evidence="3">
    <name type="scientific">hydrothermal vent metagenome</name>
    <dbReference type="NCBI Taxonomy" id="652676"/>
    <lineage>
        <taxon>unclassified sequences</taxon>
        <taxon>metagenomes</taxon>
        <taxon>ecological metagenomes</taxon>
    </lineage>
</organism>
<dbReference type="InterPro" id="IPR002347">
    <property type="entry name" value="SDR_fam"/>
</dbReference>
<dbReference type="GO" id="GO:0004316">
    <property type="term" value="F:3-oxoacyl-[acyl-carrier-protein] reductase (NADPH) activity"/>
    <property type="evidence" value="ECO:0007669"/>
    <property type="project" value="UniProtKB-EC"/>
</dbReference>
<evidence type="ECO:0000313" key="3">
    <source>
        <dbReference type="EMBL" id="VAW31118.1"/>
    </source>
</evidence>
<accession>A0A3B0UK73</accession>
<dbReference type="InterPro" id="IPR036291">
    <property type="entry name" value="NAD(P)-bd_dom_sf"/>
</dbReference>
<dbReference type="PRINTS" id="PR00081">
    <property type="entry name" value="GDHRDH"/>
</dbReference>
<dbReference type="GO" id="GO:0016020">
    <property type="term" value="C:membrane"/>
    <property type="evidence" value="ECO:0007669"/>
    <property type="project" value="TreeGrafter"/>
</dbReference>
<dbReference type="EC" id="1.1.1.100" evidence="3"/>
<dbReference type="SUPFAM" id="SSF51735">
    <property type="entry name" value="NAD(P)-binding Rossmann-fold domains"/>
    <property type="match status" value="1"/>
</dbReference>
<evidence type="ECO:0000256" key="1">
    <source>
        <dbReference type="ARBA" id="ARBA00006484"/>
    </source>
</evidence>
<dbReference type="InterPro" id="IPR020904">
    <property type="entry name" value="Sc_DH/Rdtase_CS"/>
</dbReference>
<dbReference type="Pfam" id="PF00106">
    <property type="entry name" value="adh_short"/>
    <property type="match status" value="1"/>
</dbReference>
<dbReference type="PANTHER" id="PTHR44196">
    <property type="entry name" value="DEHYDROGENASE/REDUCTASE SDR FAMILY MEMBER 7B"/>
    <property type="match status" value="1"/>
</dbReference>
<dbReference type="PANTHER" id="PTHR44196:SF3">
    <property type="entry name" value="SHORT CHAIN DEHYDROGENASE FAMILY PROTEIN"/>
    <property type="match status" value="1"/>
</dbReference>
<dbReference type="Gene3D" id="3.40.50.720">
    <property type="entry name" value="NAD(P)-binding Rossmann-like Domain"/>
    <property type="match status" value="1"/>
</dbReference>
<reference evidence="3" key="1">
    <citation type="submission" date="2018-06" db="EMBL/GenBank/DDBJ databases">
        <authorList>
            <person name="Zhirakovskaya E."/>
        </authorList>
    </citation>
    <scope>NUCLEOTIDE SEQUENCE</scope>
</reference>
<comment type="similarity">
    <text evidence="1">Belongs to the short-chain dehydrogenases/reductases (SDR) family.</text>
</comment>
<evidence type="ECO:0000256" key="2">
    <source>
        <dbReference type="ARBA" id="ARBA00023002"/>
    </source>
</evidence>
<protein>
    <submittedName>
        <fullName evidence="3">3-oxoacyl-[acyl-carrier protein] reductase paralog</fullName>
        <ecNumber evidence="3">1.1.1.100</ecNumber>
    </submittedName>
</protein>
<keyword evidence="2 3" id="KW-0560">Oxidoreductase</keyword>